<evidence type="ECO:0000313" key="8">
    <source>
        <dbReference type="Proteomes" id="UP001431783"/>
    </source>
</evidence>
<gene>
    <name evidence="7" type="ORF">WA026_003159</name>
</gene>
<accession>A0AAW1TI12</accession>
<evidence type="ECO:0000256" key="5">
    <source>
        <dbReference type="SAM" id="Phobius"/>
    </source>
</evidence>
<reference evidence="7 8" key="1">
    <citation type="submission" date="2023-03" db="EMBL/GenBank/DDBJ databases">
        <title>Genome insight into feeding habits of ladybird beetles.</title>
        <authorList>
            <person name="Li H.-S."/>
            <person name="Huang Y.-H."/>
            <person name="Pang H."/>
        </authorList>
    </citation>
    <scope>NUCLEOTIDE SEQUENCE [LARGE SCALE GENOMIC DNA]</scope>
    <source>
        <strain evidence="7">SYSU_2023b</strain>
        <tissue evidence="7">Whole body</tissue>
    </source>
</reference>
<dbReference type="Proteomes" id="UP001431783">
    <property type="component" value="Unassembled WGS sequence"/>
</dbReference>
<feature type="domain" description="G-protein coupled receptors family 2 profile 2" evidence="6">
    <location>
        <begin position="1"/>
        <end position="209"/>
    </location>
</feature>
<evidence type="ECO:0000256" key="1">
    <source>
        <dbReference type="ARBA" id="ARBA00004141"/>
    </source>
</evidence>
<evidence type="ECO:0000256" key="3">
    <source>
        <dbReference type="ARBA" id="ARBA00022989"/>
    </source>
</evidence>
<dbReference type="PROSITE" id="PS50261">
    <property type="entry name" value="G_PROTEIN_RECEP_F2_4"/>
    <property type="match status" value="1"/>
</dbReference>
<dbReference type="InterPro" id="IPR051384">
    <property type="entry name" value="Mth_GPCR"/>
</dbReference>
<comment type="subcellular location">
    <subcellularLocation>
        <location evidence="1">Membrane</location>
        <topology evidence="1">Multi-pass membrane protein</topology>
    </subcellularLocation>
</comment>
<organism evidence="7 8">
    <name type="scientific">Henosepilachna vigintioctopunctata</name>
    <dbReference type="NCBI Taxonomy" id="420089"/>
    <lineage>
        <taxon>Eukaryota</taxon>
        <taxon>Metazoa</taxon>
        <taxon>Ecdysozoa</taxon>
        <taxon>Arthropoda</taxon>
        <taxon>Hexapoda</taxon>
        <taxon>Insecta</taxon>
        <taxon>Pterygota</taxon>
        <taxon>Neoptera</taxon>
        <taxon>Endopterygota</taxon>
        <taxon>Coleoptera</taxon>
        <taxon>Polyphaga</taxon>
        <taxon>Cucujiformia</taxon>
        <taxon>Coccinelloidea</taxon>
        <taxon>Coccinellidae</taxon>
        <taxon>Epilachninae</taxon>
        <taxon>Epilachnini</taxon>
        <taxon>Henosepilachna</taxon>
    </lineage>
</organism>
<feature type="transmembrane region" description="Helical" evidence="5">
    <location>
        <begin position="152"/>
        <end position="168"/>
    </location>
</feature>
<evidence type="ECO:0000259" key="6">
    <source>
        <dbReference type="PROSITE" id="PS50261"/>
    </source>
</evidence>
<protein>
    <recommendedName>
        <fullName evidence="6">G-protein coupled receptors family 2 profile 2 domain-containing protein</fullName>
    </recommendedName>
</protein>
<proteinExistence type="predicted"/>
<dbReference type="GO" id="GO:0005886">
    <property type="term" value="C:plasma membrane"/>
    <property type="evidence" value="ECO:0007669"/>
    <property type="project" value="TreeGrafter"/>
</dbReference>
<feature type="transmembrane region" description="Helical" evidence="5">
    <location>
        <begin position="97"/>
        <end position="119"/>
    </location>
</feature>
<name>A0AAW1TI12_9CUCU</name>
<evidence type="ECO:0000256" key="2">
    <source>
        <dbReference type="ARBA" id="ARBA00022692"/>
    </source>
</evidence>
<keyword evidence="2 5" id="KW-0812">Transmembrane</keyword>
<keyword evidence="8" id="KW-1185">Reference proteome</keyword>
<dbReference type="Gene3D" id="1.20.1070.10">
    <property type="entry name" value="Rhodopsin 7-helix transmembrane proteins"/>
    <property type="match status" value="1"/>
</dbReference>
<keyword evidence="4 5" id="KW-0472">Membrane</keyword>
<dbReference type="AlphaFoldDB" id="A0AAW1TI12"/>
<dbReference type="InterPro" id="IPR017981">
    <property type="entry name" value="GPCR_2-like_7TM"/>
</dbReference>
<evidence type="ECO:0000313" key="7">
    <source>
        <dbReference type="EMBL" id="KAK9869404.1"/>
    </source>
</evidence>
<feature type="transmembrane region" description="Helical" evidence="5">
    <location>
        <begin position="45"/>
        <end position="66"/>
    </location>
</feature>
<dbReference type="InterPro" id="IPR000832">
    <property type="entry name" value="GPCR_2_secretin-like"/>
</dbReference>
<dbReference type="Pfam" id="PF00002">
    <property type="entry name" value="7tm_2"/>
    <property type="match status" value="1"/>
</dbReference>
<dbReference type="GO" id="GO:0008528">
    <property type="term" value="F:G protein-coupled peptide receptor activity"/>
    <property type="evidence" value="ECO:0007669"/>
    <property type="project" value="TreeGrafter"/>
</dbReference>
<evidence type="ECO:0000256" key="4">
    <source>
        <dbReference type="ARBA" id="ARBA00023136"/>
    </source>
</evidence>
<dbReference type="EMBL" id="JARQZJ010000001">
    <property type="protein sequence ID" value="KAK9869404.1"/>
    <property type="molecule type" value="Genomic_DNA"/>
</dbReference>
<feature type="transmembrane region" description="Helical" evidence="5">
    <location>
        <begin position="6"/>
        <end position="25"/>
    </location>
</feature>
<keyword evidence="3 5" id="KW-1133">Transmembrane helix</keyword>
<feature type="transmembrane region" description="Helical" evidence="5">
    <location>
        <begin position="188"/>
        <end position="207"/>
    </location>
</feature>
<dbReference type="PANTHER" id="PTHR47154">
    <property type="entry name" value="G-PROTEIN COUPLED RECEPTOR MTH-RELATED"/>
    <property type="match status" value="1"/>
</dbReference>
<dbReference type="GO" id="GO:0007166">
    <property type="term" value="P:cell surface receptor signaling pathway"/>
    <property type="evidence" value="ECO:0007669"/>
    <property type="project" value="InterPro"/>
</dbReference>
<comment type="caution">
    <text evidence="7">The sequence shown here is derived from an EMBL/GenBank/DDBJ whole genome shotgun (WGS) entry which is preliminary data.</text>
</comment>
<dbReference type="PANTHER" id="PTHR47154:SF2">
    <property type="entry name" value="G-PROTEIN COUPLED RECEPTOR MTH-RELATED"/>
    <property type="match status" value="1"/>
</dbReference>
<sequence>MGFLSVLSMIWSFTWLHIMTIDIWFSFRAPRTMTGPLQKNEMKRLIQYSLCGWGLPIFWILFILFLSRVNGVSYAIRPIVGEDKCYMEDTDSREGNYAYVLFVITPLLIQQIINLVLFIRTIMYCLRIKAEIEKMRDDVRAQKDLNASKKRLILISKLAVIMGVSFLFETISSIIDFSATKVTTTIEVIWDSINCLQGVFIFIIFICKKKVYDNICEEIPFLKPRKFSSVSSTATQQISLQQFEGN</sequence>